<feature type="signal peptide" evidence="2">
    <location>
        <begin position="1"/>
        <end position="34"/>
    </location>
</feature>
<evidence type="ECO:0008006" key="5">
    <source>
        <dbReference type="Google" id="ProtNLM"/>
    </source>
</evidence>
<comment type="caution">
    <text evidence="3">The sequence shown here is derived from an EMBL/GenBank/DDBJ whole genome shotgun (WGS) entry which is preliminary data.</text>
</comment>
<protein>
    <recommendedName>
        <fullName evidence="5">Exo-alpha-sialidase</fullName>
    </recommendedName>
</protein>
<dbReference type="Proteomes" id="UP001499959">
    <property type="component" value="Unassembled WGS sequence"/>
</dbReference>
<dbReference type="InterPro" id="IPR036278">
    <property type="entry name" value="Sialidase_sf"/>
</dbReference>
<reference evidence="4" key="1">
    <citation type="journal article" date="2019" name="Int. J. Syst. Evol. Microbiol.">
        <title>The Global Catalogue of Microorganisms (GCM) 10K type strain sequencing project: providing services to taxonomists for standard genome sequencing and annotation.</title>
        <authorList>
            <consortium name="The Broad Institute Genomics Platform"/>
            <consortium name="The Broad Institute Genome Sequencing Center for Infectious Disease"/>
            <person name="Wu L."/>
            <person name="Ma J."/>
        </authorList>
    </citation>
    <scope>NUCLEOTIDE SEQUENCE [LARGE SCALE GENOMIC DNA]</scope>
    <source>
        <strain evidence="4">JCM 18204</strain>
    </source>
</reference>
<keyword evidence="2" id="KW-0732">Signal</keyword>
<evidence type="ECO:0000256" key="1">
    <source>
        <dbReference type="SAM" id="MobiDB-lite"/>
    </source>
</evidence>
<accession>A0ABP9BY98</accession>
<evidence type="ECO:0000313" key="3">
    <source>
        <dbReference type="EMBL" id="GAA4802058.1"/>
    </source>
</evidence>
<dbReference type="Gene3D" id="2.130.10.10">
    <property type="entry name" value="YVTN repeat-like/Quinoprotein amine dehydrogenase"/>
    <property type="match status" value="1"/>
</dbReference>
<feature type="chain" id="PRO_5047084462" description="Exo-alpha-sialidase" evidence="2">
    <location>
        <begin position="35"/>
        <end position="590"/>
    </location>
</feature>
<feature type="compositionally biased region" description="Low complexity" evidence="1">
    <location>
        <begin position="41"/>
        <end position="58"/>
    </location>
</feature>
<organism evidence="3 4">
    <name type="scientific">Lysobacter hankyongensis</name>
    <dbReference type="NCBI Taxonomy" id="1176535"/>
    <lineage>
        <taxon>Bacteria</taxon>
        <taxon>Pseudomonadati</taxon>
        <taxon>Pseudomonadota</taxon>
        <taxon>Gammaproteobacteria</taxon>
        <taxon>Lysobacterales</taxon>
        <taxon>Lysobacteraceae</taxon>
        <taxon>Lysobacter</taxon>
    </lineage>
</organism>
<evidence type="ECO:0000256" key="2">
    <source>
        <dbReference type="SAM" id="SignalP"/>
    </source>
</evidence>
<feature type="region of interest" description="Disordered" evidence="1">
    <location>
        <begin position="41"/>
        <end position="68"/>
    </location>
</feature>
<dbReference type="Gene3D" id="2.120.10.10">
    <property type="match status" value="1"/>
</dbReference>
<gene>
    <name evidence="3" type="ORF">GCM10023307_30870</name>
</gene>
<name>A0ABP9BY98_9GAMM</name>
<dbReference type="SUPFAM" id="SSF50939">
    <property type="entry name" value="Sialidases"/>
    <property type="match status" value="2"/>
</dbReference>
<sequence>MAIDPRVPSPRRAWPLIVACLLASCLIASCDRPAADRTAAHAPSAGATSAHVASATAAEKPRITGGPQRPGAVGAVAYVASGTSPLAAGCDGTLGSGVLYAGAEVEPHLAIHPDNPHILVGAWQQDRWSNGSARALVAATSLDGGRSWIRTPLPFSRCGGGNVLNGGDYERASDPWVSYSPNGVVHAMSLSTTGGAYQPGSANAMLASRSFDHGRTWTAPAILIRDSTAAFNDKNAITADPFDAAYVYAVWDRLIAATDRGPTYFARSTNGGASWEPARAIYDPGTRNQTIGNIVAVLPGGVLVNVFNRIDNPLGGPQRARVTVIRSTDRGATWSAPIDVAELLAVGTRDPVSGLAVRDGAIVPTIAAGPGGELYVAWQDARFSAGVRDGIALSRSNDGGLSWSAPVRVNGAPGVPAFTPSLHVAADGTVGVSYYDLRSDTATAPLSTDAWLARSRDGGATWSDLRIGDTFDMTTAPFANGLFVGDYTGLADIDGRFVPFHARTTAQGEDNLTDVVAVSLAKVPAPAAAQTPAAKRAEIRARQAKPGFAPDHRLRMRVDANLRRRLKSPPAPGEPSRWMPHYATLALLQR</sequence>
<keyword evidence="4" id="KW-1185">Reference proteome</keyword>
<dbReference type="CDD" id="cd15482">
    <property type="entry name" value="Sialidase_non-viral"/>
    <property type="match status" value="1"/>
</dbReference>
<evidence type="ECO:0000313" key="4">
    <source>
        <dbReference type="Proteomes" id="UP001499959"/>
    </source>
</evidence>
<dbReference type="RefSeq" id="WP_345304245.1">
    <property type="nucleotide sequence ID" value="NZ_BAABJE010000017.1"/>
</dbReference>
<dbReference type="EMBL" id="BAABJE010000017">
    <property type="protein sequence ID" value="GAA4802058.1"/>
    <property type="molecule type" value="Genomic_DNA"/>
</dbReference>
<dbReference type="PROSITE" id="PS51257">
    <property type="entry name" value="PROKAR_LIPOPROTEIN"/>
    <property type="match status" value="1"/>
</dbReference>
<proteinExistence type="predicted"/>
<dbReference type="InterPro" id="IPR015943">
    <property type="entry name" value="WD40/YVTN_repeat-like_dom_sf"/>
</dbReference>